<evidence type="ECO:0000313" key="3">
    <source>
        <dbReference type="Proteomes" id="UP001596317"/>
    </source>
</evidence>
<dbReference type="Proteomes" id="UP001596317">
    <property type="component" value="Unassembled WGS sequence"/>
</dbReference>
<keyword evidence="1" id="KW-1133">Transmembrane helix</keyword>
<accession>A0ABW1ZR74</accession>
<dbReference type="RefSeq" id="WP_380059207.1">
    <property type="nucleotide sequence ID" value="NZ_JBHSWB010000003.1"/>
</dbReference>
<name>A0ABW1ZR74_9DEIO</name>
<evidence type="ECO:0000256" key="1">
    <source>
        <dbReference type="SAM" id="Phobius"/>
    </source>
</evidence>
<protein>
    <submittedName>
        <fullName evidence="2">Uncharacterized protein</fullName>
    </submittedName>
</protein>
<reference evidence="3" key="1">
    <citation type="journal article" date="2019" name="Int. J. Syst. Evol. Microbiol.">
        <title>The Global Catalogue of Microorganisms (GCM) 10K type strain sequencing project: providing services to taxonomists for standard genome sequencing and annotation.</title>
        <authorList>
            <consortium name="The Broad Institute Genomics Platform"/>
            <consortium name="The Broad Institute Genome Sequencing Center for Infectious Disease"/>
            <person name="Wu L."/>
            <person name="Ma J."/>
        </authorList>
    </citation>
    <scope>NUCLEOTIDE SEQUENCE [LARGE SCALE GENOMIC DNA]</scope>
    <source>
        <strain evidence="3">CCUG 63830</strain>
    </source>
</reference>
<organism evidence="2 3">
    <name type="scientific">Deinococcus multiflagellatus</name>
    <dbReference type="NCBI Taxonomy" id="1656887"/>
    <lineage>
        <taxon>Bacteria</taxon>
        <taxon>Thermotogati</taxon>
        <taxon>Deinococcota</taxon>
        <taxon>Deinococci</taxon>
        <taxon>Deinococcales</taxon>
        <taxon>Deinococcaceae</taxon>
        <taxon>Deinococcus</taxon>
    </lineage>
</organism>
<proteinExistence type="predicted"/>
<evidence type="ECO:0000313" key="2">
    <source>
        <dbReference type="EMBL" id="MFC6663474.1"/>
    </source>
</evidence>
<dbReference type="EMBL" id="JBHSWB010000003">
    <property type="protein sequence ID" value="MFC6663474.1"/>
    <property type="molecule type" value="Genomic_DNA"/>
</dbReference>
<keyword evidence="3" id="KW-1185">Reference proteome</keyword>
<keyword evidence="1" id="KW-0812">Transmembrane</keyword>
<sequence>MADQAFIVLGAAGTYQEGSWPDVFWALGATLFAAASFRPPQEHALFAPLAALHRAALFLPYVALAAAFALLIATHGAPGPAARGCCGARCWSRRWWWCGRCWPLWTTPA</sequence>
<comment type="caution">
    <text evidence="2">The sequence shown here is derived from an EMBL/GenBank/DDBJ whole genome shotgun (WGS) entry which is preliminary data.</text>
</comment>
<gene>
    <name evidence="2" type="ORF">ACFP90_25985</name>
</gene>
<keyword evidence="1" id="KW-0472">Membrane</keyword>
<feature type="transmembrane region" description="Helical" evidence="1">
    <location>
        <begin position="55"/>
        <end position="73"/>
    </location>
</feature>